<dbReference type="Proteomes" id="UP000708208">
    <property type="component" value="Unassembled WGS sequence"/>
</dbReference>
<name>A0A8J2Q609_9HEXA</name>
<sequence>MEVFLNSQIIHRGTSFEIAAVKTLQIIPYIIDDSGVNQFIKSIHEENKQSRVTTKKEVQIRKVSKKRRKNYEIHLASLSVNKGLYNGSEI</sequence>
<gene>
    <name evidence="1" type="ORF">AFUS01_LOCUS44931</name>
</gene>
<comment type="caution">
    <text evidence="1">The sequence shown here is derived from an EMBL/GenBank/DDBJ whole genome shotgun (WGS) entry which is preliminary data.</text>
</comment>
<dbReference type="EMBL" id="CAJVCH010570675">
    <property type="protein sequence ID" value="CAG7835576.1"/>
    <property type="molecule type" value="Genomic_DNA"/>
</dbReference>
<proteinExistence type="predicted"/>
<protein>
    <submittedName>
        <fullName evidence="1">Uncharacterized protein</fullName>
    </submittedName>
</protein>
<reference evidence="1" key="1">
    <citation type="submission" date="2021-06" db="EMBL/GenBank/DDBJ databases">
        <authorList>
            <person name="Hodson N. C."/>
            <person name="Mongue J. A."/>
            <person name="Jaron S. K."/>
        </authorList>
    </citation>
    <scope>NUCLEOTIDE SEQUENCE</scope>
</reference>
<keyword evidence="2" id="KW-1185">Reference proteome</keyword>
<evidence type="ECO:0000313" key="1">
    <source>
        <dbReference type="EMBL" id="CAG7835576.1"/>
    </source>
</evidence>
<dbReference type="AlphaFoldDB" id="A0A8J2Q609"/>
<evidence type="ECO:0000313" key="2">
    <source>
        <dbReference type="Proteomes" id="UP000708208"/>
    </source>
</evidence>
<organism evidence="1 2">
    <name type="scientific">Allacma fusca</name>
    <dbReference type="NCBI Taxonomy" id="39272"/>
    <lineage>
        <taxon>Eukaryota</taxon>
        <taxon>Metazoa</taxon>
        <taxon>Ecdysozoa</taxon>
        <taxon>Arthropoda</taxon>
        <taxon>Hexapoda</taxon>
        <taxon>Collembola</taxon>
        <taxon>Symphypleona</taxon>
        <taxon>Sminthuridae</taxon>
        <taxon>Allacma</taxon>
    </lineage>
</organism>
<accession>A0A8J2Q609</accession>